<evidence type="ECO:0000256" key="1">
    <source>
        <dbReference type="ARBA" id="ARBA00022630"/>
    </source>
</evidence>
<keyword evidence="4" id="KW-0503">Monooxygenase</keyword>
<reference evidence="4" key="1">
    <citation type="journal article" date="2020" name="Stud. Mycol.">
        <title>101 Dothideomycetes genomes: a test case for predicting lifestyles and emergence of pathogens.</title>
        <authorList>
            <person name="Haridas S."/>
            <person name="Albert R."/>
            <person name="Binder M."/>
            <person name="Bloem J."/>
            <person name="Labutti K."/>
            <person name="Salamov A."/>
            <person name="Andreopoulos B."/>
            <person name="Baker S."/>
            <person name="Barry K."/>
            <person name="Bills G."/>
            <person name="Bluhm B."/>
            <person name="Cannon C."/>
            <person name="Castanera R."/>
            <person name="Culley D."/>
            <person name="Daum C."/>
            <person name="Ezra D."/>
            <person name="Gonzalez J."/>
            <person name="Henrissat B."/>
            <person name="Kuo A."/>
            <person name="Liang C."/>
            <person name="Lipzen A."/>
            <person name="Lutzoni F."/>
            <person name="Magnuson J."/>
            <person name="Mondo S."/>
            <person name="Nolan M."/>
            <person name="Ohm R."/>
            <person name="Pangilinan J."/>
            <person name="Park H.-J."/>
            <person name="Ramirez L."/>
            <person name="Alfaro M."/>
            <person name="Sun H."/>
            <person name="Tritt A."/>
            <person name="Yoshinaga Y."/>
            <person name="Zwiers L.-H."/>
            <person name="Turgeon B."/>
            <person name="Goodwin S."/>
            <person name="Spatafora J."/>
            <person name="Crous P."/>
            <person name="Grigoriev I."/>
        </authorList>
    </citation>
    <scope>NUCLEOTIDE SEQUENCE</scope>
    <source>
        <strain evidence="4">CBS 122367</strain>
    </source>
</reference>
<dbReference type="SUPFAM" id="SSF51905">
    <property type="entry name" value="FAD/NAD(P)-binding domain"/>
    <property type="match status" value="2"/>
</dbReference>
<dbReference type="InterPro" id="IPR036188">
    <property type="entry name" value="FAD/NAD-bd_sf"/>
</dbReference>
<keyword evidence="3" id="KW-0560">Oxidoreductase</keyword>
<sequence length="569" mass="64065">MAPPTQRAADLDLLIIGSGIYAIQAARTYLTLHPTHSITLLEADTCPGGVWGRNRIYDEFWTQTPLGIHEFSDKPLQLPEGSSVQYEYFQAKHFTAYLEKYLDEHVYEGKNLRERIVFNARVEKLWKEEGLWYAKTNDGKVYTAPKVIDASGQTSIPDMPTLPGADTFAGEILHHKDFGRSSLLQTHKRVVVIGGAKSAADVAYACAKAGLQVSWVIRKSGNGPAAYFPPESKISYYSNSNAAFHQRAMASLSVCIFTPESWWTVFLNRTVIGRAFLRTVWGFLQGELYERADYDREDGKENGFKNLKPDTGLFWQNDSSGVTLHPDFFDTFATKVKVYREDFDHIDKEAICLADGTRIETDAIVYATGWKQTTPYLEPETAYTLGLATNLSAENPEKAKKWAALEKVADAKVLHRFPILKDPPPCYKAERKSTPFRLYKSMIPIHDHSIAFLGKLMMANHAYCTEVQALFAVAVLDGVLTLPETAVMQEEVALVRAWQERRYPAKGYMGNWFFYDIVPYTDAMLAELRLSSHRTGGMKDFVRPALASNLRGLLAEYKENAKQKALSNS</sequence>
<keyword evidence="1" id="KW-0285">Flavoprotein</keyword>
<organism evidence="4 5">
    <name type="scientific">Lentithecium fluviatile CBS 122367</name>
    <dbReference type="NCBI Taxonomy" id="1168545"/>
    <lineage>
        <taxon>Eukaryota</taxon>
        <taxon>Fungi</taxon>
        <taxon>Dikarya</taxon>
        <taxon>Ascomycota</taxon>
        <taxon>Pezizomycotina</taxon>
        <taxon>Dothideomycetes</taxon>
        <taxon>Pleosporomycetidae</taxon>
        <taxon>Pleosporales</taxon>
        <taxon>Massarineae</taxon>
        <taxon>Lentitheciaceae</taxon>
        <taxon>Lentithecium</taxon>
    </lineage>
</organism>
<dbReference type="Pfam" id="PF13738">
    <property type="entry name" value="Pyr_redox_3"/>
    <property type="match status" value="1"/>
</dbReference>
<evidence type="ECO:0000313" key="4">
    <source>
        <dbReference type="EMBL" id="KAF2677010.1"/>
    </source>
</evidence>
<accession>A0A6G1IG47</accession>
<evidence type="ECO:0000256" key="2">
    <source>
        <dbReference type="ARBA" id="ARBA00022827"/>
    </source>
</evidence>
<name>A0A6G1IG47_9PLEO</name>
<dbReference type="OrthoDB" id="2915840at2759"/>
<keyword evidence="5" id="KW-1185">Reference proteome</keyword>
<dbReference type="Gene3D" id="3.50.50.60">
    <property type="entry name" value="FAD/NAD(P)-binding domain"/>
    <property type="match status" value="3"/>
</dbReference>
<evidence type="ECO:0000256" key="3">
    <source>
        <dbReference type="ARBA" id="ARBA00023002"/>
    </source>
</evidence>
<proteinExistence type="predicted"/>
<dbReference type="EMBL" id="MU005626">
    <property type="protein sequence ID" value="KAF2677010.1"/>
    <property type="molecule type" value="Genomic_DNA"/>
</dbReference>
<keyword evidence="2" id="KW-0274">FAD</keyword>
<evidence type="ECO:0000313" key="5">
    <source>
        <dbReference type="Proteomes" id="UP000799291"/>
    </source>
</evidence>
<dbReference type="GO" id="GO:0004497">
    <property type="term" value="F:monooxygenase activity"/>
    <property type="evidence" value="ECO:0007669"/>
    <property type="project" value="UniProtKB-KW"/>
</dbReference>
<dbReference type="PANTHER" id="PTHR23023">
    <property type="entry name" value="DIMETHYLANILINE MONOOXYGENASE"/>
    <property type="match status" value="1"/>
</dbReference>
<dbReference type="AlphaFoldDB" id="A0A6G1IG47"/>
<gene>
    <name evidence="4" type="ORF">K458DRAFT_320565</name>
</gene>
<dbReference type="Proteomes" id="UP000799291">
    <property type="component" value="Unassembled WGS sequence"/>
</dbReference>
<dbReference type="InterPro" id="IPR050346">
    <property type="entry name" value="FMO-like"/>
</dbReference>
<protein>
    <submittedName>
        <fullName evidence="4">Flavin-binding monooxygenase-like protein-like protein</fullName>
    </submittedName>
</protein>